<keyword evidence="4" id="KW-1185">Reference proteome</keyword>
<dbReference type="InterPro" id="IPR006076">
    <property type="entry name" value="FAD-dep_OxRdtase"/>
</dbReference>
<name>A0AAI8YKX1_9PEZI</name>
<keyword evidence="1" id="KW-0560">Oxidoreductase</keyword>
<dbReference type="EMBL" id="CAUWAG010000012">
    <property type="protein sequence ID" value="CAJ2508493.1"/>
    <property type="molecule type" value="Genomic_DNA"/>
</dbReference>
<dbReference type="PANTHER" id="PTHR13847">
    <property type="entry name" value="SARCOSINE DEHYDROGENASE-RELATED"/>
    <property type="match status" value="1"/>
</dbReference>
<gene>
    <name evidence="3" type="ORF">KHLLAP_LOCUS8961</name>
</gene>
<evidence type="ECO:0000313" key="4">
    <source>
        <dbReference type="Proteomes" id="UP001295740"/>
    </source>
</evidence>
<dbReference type="Gene3D" id="3.50.50.60">
    <property type="entry name" value="FAD/NAD(P)-binding domain"/>
    <property type="match status" value="1"/>
</dbReference>
<dbReference type="SUPFAM" id="SSF51905">
    <property type="entry name" value="FAD/NAD(P)-binding domain"/>
    <property type="match status" value="1"/>
</dbReference>
<proteinExistence type="predicted"/>
<dbReference type="Pfam" id="PF01266">
    <property type="entry name" value="DAO"/>
    <property type="match status" value="1"/>
</dbReference>
<dbReference type="Proteomes" id="UP001295740">
    <property type="component" value="Unassembled WGS sequence"/>
</dbReference>
<dbReference type="GO" id="GO:0016491">
    <property type="term" value="F:oxidoreductase activity"/>
    <property type="evidence" value="ECO:0007669"/>
    <property type="project" value="UniProtKB-KW"/>
</dbReference>
<dbReference type="InterPro" id="IPR036188">
    <property type="entry name" value="FAD/NAD-bd_sf"/>
</dbReference>
<evidence type="ECO:0000313" key="3">
    <source>
        <dbReference type="EMBL" id="CAJ2508493.1"/>
    </source>
</evidence>
<reference evidence="3" key="1">
    <citation type="submission" date="2023-10" db="EMBL/GenBank/DDBJ databases">
        <authorList>
            <person name="Hackl T."/>
        </authorList>
    </citation>
    <scope>NUCLEOTIDE SEQUENCE</scope>
</reference>
<feature type="domain" description="FAD dependent oxidoreductase" evidence="2">
    <location>
        <begin position="22"/>
        <end position="352"/>
    </location>
</feature>
<sequence>MSYPTATQISLSAAENKAASPHVVVVGGGIVGVSIAWHLAHDTNVTIVAEDIGGTATPNSFAWINAAYGNPDFYYEFRHRSIQRWKQIGDELPGLPIHWSGSLNWNMSPEELEDYQKQHSSWGYDIVRVEQTEIREREPELELDSIPDWGLYVAEEGQIEAHIAARQMISDAEARGAELLKTTVTGFLKQDGRISGVITAAGEVQADHVVVAAGVGSVALLATENITLPVTGTAGLLINTKPTSKRLLNGIVNAEEIHLRQTLDGRILSGSEFSGGDPGDDPQATADALFAKLQSTLTGGDELEFNYYTVGYRPTPDDGLPILGPAGLDGLTVAVMHSGVSNAAIVGELLSKLILTGESDTALADFLLSRFNERTR</sequence>
<evidence type="ECO:0000256" key="1">
    <source>
        <dbReference type="ARBA" id="ARBA00023002"/>
    </source>
</evidence>
<protein>
    <submittedName>
        <fullName evidence="3">Uu.00g135190.m01.CDS01</fullName>
    </submittedName>
</protein>
<evidence type="ECO:0000259" key="2">
    <source>
        <dbReference type="Pfam" id="PF01266"/>
    </source>
</evidence>
<dbReference type="Gene3D" id="3.30.9.10">
    <property type="entry name" value="D-Amino Acid Oxidase, subunit A, domain 2"/>
    <property type="match status" value="1"/>
</dbReference>
<dbReference type="GO" id="GO:0005737">
    <property type="term" value="C:cytoplasm"/>
    <property type="evidence" value="ECO:0007669"/>
    <property type="project" value="TreeGrafter"/>
</dbReference>
<dbReference type="PANTHER" id="PTHR13847:SF289">
    <property type="entry name" value="GLYCINE OXIDASE"/>
    <property type="match status" value="1"/>
</dbReference>
<organism evidence="3 4">
    <name type="scientific">Anthostomella pinea</name>
    <dbReference type="NCBI Taxonomy" id="933095"/>
    <lineage>
        <taxon>Eukaryota</taxon>
        <taxon>Fungi</taxon>
        <taxon>Dikarya</taxon>
        <taxon>Ascomycota</taxon>
        <taxon>Pezizomycotina</taxon>
        <taxon>Sordariomycetes</taxon>
        <taxon>Xylariomycetidae</taxon>
        <taxon>Xylariales</taxon>
        <taxon>Xylariaceae</taxon>
        <taxon>Anthostomella</taxon>
    </lineage>
</organism>
<comment type="caution">
    <text evidence="3">The sequence shown here is derived from an EMBL/GenBank/DDBJ whole genome shotgun (WGS) entry which is preliminary data.</text>
</comment>
<dbReference type="AlphaFoldDB" id="A0AAI8YKX1"/>
<accession>A0AAI8YKX1</accession>